<gene>
    <name evidence="3" type="ORF">K491DRAFT_723362</name>
</gene>
<accession>A0A6A6SID4</accession>
<keyword evidence="2" id="KW-0732">Signal</keyword>
<feature type="transmembrane region" description="Helical" evidence="1">
    <location>
        <begin position="70"/>
        <end position="86"/>
    </location>
</feature>
<reference evidence="3" key="1">
    <citation type="journal article" date="2020" name="Stud. Mycol.">
        <title>101 Dothideomycetes genomes: a test case for predicting lifestyles and emergence of pathogens.</title>
        <authorList>
            <person name="Haridas S."/>
            <person name="Albert R."/>
            <person name="Binder M."/>
            <person name="Bloem J."/>
            <person name="Labutti K."/>
            <person name="Salamov A."/>
            <person name="Andreopoulos B."/>
            <person name="Baker S."/>
            <person name="Barry K."/>
            <person name="Bills G."/>
            <person name="Bluhm B."/>
            <person name="Cannon C."/>
            <person name="Castanera R."/>
            <person name="Culley D."/>
            <person name="Daum C."/>
            <person name="Ezra D."/>
            <person name="Gonzalez J."/>
            <person name="Henrissat B."/>
            <person name="Kuo A."/>
            <person name="Liang C."/>
            <person name="Lipzen A."/>
            <person name="Lutzoni F."/>
            <person name="Magnuson J."/>
            <person name="Mondo S."/>
            <person name="Nolan M."/>
            <person name="Ohm R."/>
            <person name="Pangilinan J."/>
            <person name="Park H.-J."/>
            <person name="Ramirez L."/>
            <person name="Alfaro M."/>
            <person name="Sun H."/>
            <person name="Tritt A."/>
            <person name="Yoshinaga Y."/>
            <person name="Zwiers L.-H."/>
            <person name="Turgeon B."/>
            <person name="Goodwin S."/>
            <person name="Spatafora J."/>
            <person name="Crous P."/>
            <person name="Grigoriev I."/>
        </authorList>
    </citation>
    <scope>NUCLEOTIDE SEQUENCE</scope>
    <source>
        <strain evidence="3">CBS 122681</strain>
    </source>
</reference>
<dbReference type="Proteomes" id="UP000799324">
    <property type="component" value="Unassembled WGS sequence"/>
</dbReference>
<evidence type="ECO:0000256" key="1">
    <source>
        <dbReference type="SAM" id="Phobius"/>
    </source>
</evidence>
<evidence type="ECO:0000256" key="2">
    <source>
        <dbReference type="SAM" id="SignalP"/>
    </source>
</evidence>
<feature type="chain" id="PRO_5025654766" evidence="2">
    <location>
        <begin position="32"/>
        <end position="313"/>
    </location>
</feature>
<feature type="transmembrane region" description="Helical" evidence="1">
    <location>
        <begin position="107"/>
        <end position="131"/>
    </location>
</feature>
<evidence type="ECO:0000313" key="4">
    <source>
        <dbReference type="Proteomes" id="UP000799324"/>
    </source>
</evidence>
<protein>
    <submittedName>
        <fullName evidence="3">Uncharacterized protein</fullName>
    </submittedName>
</protein>
<dbReference type="AlphaFoldDB" id="A0A6A6SID4"/>
<keyword evidence="1" id="KW-0812">Transmembrane</keyword>
<feature type="signal peptide" evidence="2">
    <location>
        <begin position="1"/>
        <end position="31"/>
    </location>
</feature>
<proteinExistence type="predicted"/>
<name>A0A6A6SID4_9PLEO</name>
<sequence>MFHPRLSTVPKYPFTWTILCVLLLGCSHTFAASTNTSSTDAQELETTVGEAVSRFIGFVNAVFSLLTQNTWYNWIAFLILLLRYRFSLRQRIKRIGWGLEALVWDVWFLRTFLAVASFAVPLAIFGWFWVWPYVQTAVATLDAALLATQEANNCTLNFRFIPEQPQRVPWLCPDDEDQHCASSKIMVWFGSQYKAFQIDSSKTLRTSVSLSTLPDKKTFITGGVDGLDGPWKDLYNDTLEMESKKRGDHKRMTDLMEDTFYNLQMLEWSRNLWPGPPSTVNVSIELQHLTKAAYLCDFATKAVSLWTPSPNVE</sequence>
<keyword evidence="4" id="KW-1185">Reference proteome</keyword>
<evidence type="ECO:0000313" key="3">
    <source>
        <dbReference type="EMBL" id="KAF2647519.1"/>
    </source>
</evidence>
<keyword evidence="1" id="KW-1133">Transmembrane helix</keyword>
<dbReference type="EMBL" id="MU004609">
    <property type="protein sequence ID" value="KAF2647519.1"/>
    <property type="molecule type" value="Genomic_DNA"/>
</dbReference>
<organism evidence="3 4">
    <name type="scientific">Lophiostoma macrostomum CBS 122681</name>
    <dbReference type="NCBI Taxonomy" id="1314788"/>
    <lineage>
        <taxon>Eukaryota</taxon>
        <taxon>Fungi</taxon>
        <taxon>Dikarya</taxon>
        <taxon>Ascomycota</taxon>
        <taxon>Pezizomycotina</taxon>
        <taxon>Dothideomycetes</taxon>
        <taxon>Pleosporomycetidae</taxon>
        <taxon>Pleosporales</taxon>
        <taxon>Lophiostomataceae</taxon>
        <taxon>Lophiostoma</taxon>
    </lineage>
</organism>
<dbReference type="PROSITE" id="PS51257">
    <property type="entry name" value="PROKAR_LIPOPROTEIN"/>
    <property type="match status" value="1"/>
</dbReference>
<keyword evidence="1" id="KW-0472">Membrane</keyword>